<evidence type="ECO:0000313" key="9">
    <source>
        <dbReference type="Proteomes" id="UP000473885"/>
    </source>
</evidence>
<feature type="binding site" evidence="6">
    <location>
        <position position="60"/>
    </location>
    <ligand>
        <name>Zn(2+)</name>
        <dbReference type="ChEBI" id="CHEBI:29105"/>
        <label>1</label>
    </ligand>
</feature>
<evidence type="ECO:0000256" key="5">
    <source>
        <dbReference type="ARBA" id="ARBA00022975"/>
    </source>
</evidence>
<dbReference type="InterPro" id="IPR004722">
    <property type="entry name" value="DHOase"/>
</dbReference>
<keyword evidence="9" id="KW-1185">Reference proteome</keyword>
<feature type="binding site" evidence="6">
    <location>
        <position position="148"/>
    </location>
    <ligand>
        <name>Zn(2+)</name>
        <dbReference type="ChEBI" id="CHEBI:29105"/>
        <label>1</label>
    </ligand>
</feature>
<feature type="binding site" evidence="6">
    <location>
        <begin position="60"/>
        <end position="62"/>
    </location>
    <ligand>
        <name>substrate</name>
    </ligand>
</feature>
<evidence type="ECO:0000256" key="2">
    <source>
        <dbReference type="ARBA" id="ARBA00010286"/>
    </source>
</evidence>
<feature type="binding site" evidence="6">
    <location>
        <position position="175"/>
    </location>
    <ligand>
        <name>Zn(2+)</name>
        <dbReference type="ChEBI" id="CHEBI:29105"/>
        <label>2</label>
    </ligand>
</feature>
<keyword evidence="4 6" id="KW-0378">Hydrolase</keyword>
<dbReference type="InterPro" id="IPR006680">
    <property type="entry name" value="Amidohydro-rel"/>
</dbReference>
<evidence type="ECO:0000259" key="7">
    <source>
        <dbReference type="Pfam" id="PF01979"/>
    </source>
</evidence>
<keyword evidence="5 6" id="KW-0665">Pyrimidine biosynthesis</keyword>
<feature type="binding site" evidence="6">
    <location>
        <position position="58"/>
    </location>
    <ligand>
        <name>Zn(2+)</name>
        <dbReference type="ChEBI" id="CHEBI:29105"/>
        <label>1</label>
    </ligand>
</feature>
<evidence type="ECO:0000256" key="1">
    <source>
        <dbReference type="ARBA" id="ARBA00002368"/>
    </source>
</evidence>
<feature type="binding site" evidence="6">
    <location>
        <position position="283"/>
    </location>
    <ligand>
        <name>substrate</name>
    </ligand>
</feature>
<dbReference type="PANTHER" id="PTHR43668:SF2">
    <property type="entry name" value="ALLANTOINASE"/>
    <property type="match status" value="1"/>
</dbReference>
<organism evidence="8 9">
    <name type="scientific">Clostridium niameyense</name>
    <dbReference type="NCBI Taxonomy" id="1622073"/>
    <lineage>
        <taxon>Bacteria</taxon>
        <taxon>Bacillati</taxon>
        <taxon>Bacillota</taxon>
        <taxon>Clostridia</taxon>
        <taxon>Eubacteriales</taxon>
        <taxon>Clostridiaceae</taxon>
        <taxon>Clostridium</taxon>
    </lineage>
</organism>
<proteinExistence type="inferred from homology"/>
<dbReference type="EMBL" id="SXDP01000009">
    <property type="protein sequence ID" value="NEZ47546.1"/>
    <property type="molecule type" value="Genomic_DNA"/>
</dbReference>
<evidence type="ECO:0000256" key="6">
    <source>
        <dbReference type="HAMAP-Rule" id="MF_00220"/>
    </source>
</evidence>
<dbReference type="InterPro" id="IPR050138">
    <property type="entry name" value="DHOase/Allantoinase_Hydrolase"/>
</dbReference>
<evidence type="ECO:0000256" key="4">
    <source>
        <dbReference type="ARBA" id="ARBA00022801"/>
    </source>
</evidence>
<name>A0A6M0RBD2_9CLOT</name>
<dbReference type="EC" id="3.5.2.3" evidence="6"/>
<feature type="domain" description="Amidohydrolase-related" evidence="7">
    <location>
        <begin position="49"/>
        <end position="390"/>
    </location>
</feature>
<dbReference type="GO" id="GO:0044205">
    <property type="term" value="P:'de novo' UMP biosynthetic process"/>
    <property type="evidence" value="ECO:0007669"/>
    <property type="project" value="UniProtKB-UniRule"/>
</dbReference>
<dbReference type="InterPro" id="IPR002195">
    <property type="entry name" value="Dihydroorotase_CS"/>
</dbReference>
<feature type="binding site" evidence="6">
    <location>
        <position position="92"/>
    </location>
    <ligand>
        <name>substrate</name>
    </ligand>
</feature>
<dbReference type="HAMAP" id="MF_00220_B">
    <property type="entry name" value="PyrC_classI_B"/>
    <property type="match status" value="1"/>
</dbReference>
<dbReference type="GO" id="GO:0006145">
    <property type="term" value="P:purine nucleobase catabolic process"/>
    <property type="evidence" value="ECO:0007669"/>
    <property type="project" value="TreeGrafter"/>
</dbReference>
<comment type="catalytic activity">
    <reaction evidence="6">
        <text>(S)-dihydroorotate + H2O = N-carbamoyl-L-aspartate + H(+)</text>
        <dbReference type="Rhea" id="RHEA:24296"/>
        <dbReference type="ChEBI" id="CHEBI:15377"/>
        <dbReference type="ChEBI" id="CHEBI:15378"/>
        <dbReference type="ChEBI" id="CHEBI:30864"/>
        <dbReference type="ChEBI" id="CHEBI:32814"/>
        <dbReference type="EC" id="3.5.2.3"/>
    </reaction>
</comment>
<dbReference type="GO" id="GO:0008270">
    <property type="term" value="F:zinc ion binding"/>
    <property type="evidence" value="ECO:0007669"/>
    <property type="project" value="UniProtKB-UniRule"/>
</dbReference>
<comment type="similarity">
    <text evidence="2 6">Belongs to the metallo-dependent hydrolases superfamily. DHOase family. Class I DHOase subfamily.</text>
</comment>
<comment type="cofactor">
    <cofactor evidence="6">
        <name>Zn(2+)</name>
        <dbReference type="ChEBI" id="CHEBI:29105"/>
    </cofactor>
    <text evidence="6">Binds 2 Zn(2+) ions per subunit.</text>
</comment>
<comment type="function">
    <text evidence="1 6">Catalyzes the reversible cyclization of carbamoyl aspartate to dihydroorotate.</text>
</comment>
<accession>A0A6M0RBD2</accession>
<dbReference type="PANTHER" id="PTHR43668">
    <property type="entry name" value="ALLANTOINASE"/>
    <property type="match status" value="1"/>
</dbReference>
<dbReference type="GO" id="GO:0005737">
    <property type="term" value="C:cytoplasm"/>
    <property type="evidence" value="ECO:0007669"/>
    <property type="project" value="TreeGrafter"/>
</dbReference>
<reference evidence="8 9" key="1">
    <citation type="submission" date="2019-04" db="EMBL/GenBank/DDBJ databases">
        <title>Genome sequencing of Clostridium botulinum Groups I-IV and Clostridium butyricum.</title>
        <authorList>
            <person name="Brunt J."/>
            <person name="Van Vliet A.H.M."/>
            <person name="Stringer S.C."/>
            <person name="Carter A.T."/>
            <person name="Peck M.W."/>
        </authorList>
    </citation>
    <scope>NUCLEOTIDE SEQUENCE [LARGE SCALE GENOMIC DNA]</scope>
    <source>
        <strain evidence="8 9">IFR 18/094</strain>
    </source>
</reference>
<dbReference type="SUPFAM" id="SSF51556">
    <property type="entry name" value="Metallo-dependent hydrolases"/>
    <property type="match status" value="1"/>
</dbReference>
<dbReference type="AlphaFoldDB" id="A0A6M0RBD2"/>
<keyword evidence="6" id="KW-0862">Zinc</keyword>
<dbReference type="Gene3D" id="3.20.20.140">
    <property type="entry name" value="Metal-dependent hydrolases"/>
    <property type="match status" value="1"/>
</dbReference>
<feature type="binding site" evidence="6">
    <location>
        <position position="279"/>
    </location>
    <ligand>
        <name>Zn(2+)</name>
        <dbReference type="ChEBI" id="CHEBI:29105"/>
        <label>1</label>
    </ligand>
</feature>
<evidence type="ECO:0000313" key="8">
    <source>
        <dbReference type="EMBL" id="NEZ47546.1"/>
    </source>
</evidence>
<feature type="binding site" evidence="6">
    <location>
        <position position="148"/>
    </location>
    <ligand>
        <name>Zn(2+)</name>
        <dbReference type="ChEBI" id="CHEBI:29105"/>
        <label>2</label>
    </ligand>
</feature>
<keyword evidence="3 6" id="KW-0479">Metal-binding</keyword>
<dbReference type="PROSITE" id="PS00482">
    <property type="entry name" value="DIHYDROOROTASE_1"/>
    <property type="match status" value="1"/>
</dbReference>
<feature type="binding site" evidence="6">
    <location>
        <begin position="293"/>
        <end position="294"/>
    </location>
    <ligand>
        <name>substrate</name>
    </ligand>
</feature>
<dbReference type="Pfam" id="PF01979">
    <property type="entry name" value="Amidohydro_1"/>
    <property type="match status" value="1"/>
</dbReference>
<sequence>MEDLLIKNVKVIDWSQNFTGDVYIKDGKIEEIGKNLNKNCFIIEGRGRTLLPSFIDMHAHFRDPGFTYKEDIETGSRAAARGGYTMVNLMANTNPICSSIKELNYVLNKSKDLDIIDIHQTASITKNFNGEDIDHLDTLDNIKVISEDGRDVMDSSVLMSAMFKAKEKNIIVMCHSENHDVSNIDSRLSENLMTWRNITLSQFTGCKVHIAHVSTKESMKYIMDFKDKGIKVTCEVTPHHIAMTEDVQYKVNPPLRKKEDVEFLIKSIKDGFVDCIATDHAPHTSGDKIKGSPGISGIETAFSVCYTTLVRENYISLNKLSQLMSKNPADLLGVNKGEIKIGTEADLVLVDTEEKYYINVEEFCSKGKNTPLDGEIVYGKVKVTIRSGKVIYKDIDM</sequence>
<evidence type="ECO:0000256" key="3">
    <source>
        <dbReference type="ARBA" id="ARBA00022723"/>
    </source>
</evidence>
<comment type="caution">
    <text evidence="8">The sequence shown here is derived from an EMBL/GenBank/DDBJ whole genome shotgun (WGS) entry which is preliminary data.</text>
</comment>
<dbReference type="GO" id="GO:0004151">
    <property type="term" value="F:dihydroorotase activity"/>
    <property type="evidence" value="ECO:0007669"/>
    <property type="project" value="UniProtKB-UniRule"/>
</dbReference>
<comment type="pathway">
    <text evidence="6">Pyrimidine metabolism; UMP biosynthesis via de novo pathway; (S)-dihydroorotate from bicarbonate: step 3/3.</text>
</comment>
<dbReference type="NCBIfam" id="TIGR00857">
    <property type="entry name" value="pyrC_multi"/>
    <property type="match status" value="1"/>
</dbReference>
<dbReference type="RefSeq" id="WP_163249532.1">
    <property type="nucleotide sequence ID" value="NZ_SXDP01000009.1"/>
</dbReference>
<dbReference type="Proteomes" id="UP000473885">
    <property type="component" value="Unassembled WGS sequence"/>
</dbReference>
<dbReference type="CDD" id="cd01317">
    <property type="entry name" value="DHOase_IIa"/>
    <property type="match status" value="1"/>
</dbReference>
<protein>
    <recommendedName>
        <fullName evidence="6">Dihydroorotase</fullName>
        <shortName evidence="6">DHOase</shortName>
        <ecNumber evidence="6">3.5.2.3</ecNumber>
    </recommendedName>
</protein>
<dbReference type="PROSITE" id="PS00483">
    <property type="entry name" value="DIHYDROOROTASE_2"/>
    <property type="match status" value="1"/>
</dbReference>
<dbReference type="UniPathway" id="UPA00070">
    <property type="reaction ID" value="UER00117"/>
</dbReference>
<dbReference type="InterPro" id="IPR011059">
    <property type="entry name" value="Metal-dep_hydrolase_composite"/>
</dbReference>
<gene>
    <name evidence="6" type="primary">pyrC</name>
    <name evidence="8" type="ORF">FDF74_10125</name>
</gene>
<dbReference type="GO" id="GO:0004038">
    <property type="term" value="F:allantoinase activity"/>
    <property type="evidence" value="ECO:0007669"/>
    <property type="project" value="TreeGrafter"/>
</dbReference>
<feature type="binding site" evidence="6">
    <location>
        <position position="212"/>
    </location>
    <ligand>
        <name>Zn(2+)</name>
        <dbReference type="ChEBI" id="CHEBI:29105"/>
        <label>2</label>
    </ligand>
</feature>
<dbReference type="InterPro" id="IPR032466">
    <property type="entry name" value="Metal_Hydrolase"/>
</dbReference>
<feature type="binding site" evidence="6">
    <location>
        <position position="252"/>
    </location>
    <ligand>
        <name>substrate</name>
    </ligand>
</feature>
<feature type="active site" evidence="6">
    <location>
        <position position="279"/>
    </location>
</feature>
<dbReference type="SUPFAM" id="SSF51338">
    <property type="entry name" value="Composite domain of metallo-dependent hydrolases"/>
    <property type="match status" value="1"/>
</dbReference>